<name>A0A495VVN5_9PSEU</name>
<feature type="region of interest" description="Disordered" evidence="1">
    <location>
        <begin position="136"/>
        <end position="214"/>
    </location>
</feature>
<feature type="compositionally biased region" description="Low complexity" evidence="1">
    <location>
        <begin position="164"/>
        <end position="177"/>
    </location>
</feature>
<dbReference type="OrthoDB" id="8440251at2"/>
<dbReference type="RefSeq" id="WP_121000721.1">
    <property type="nucleotide sequence ID" value="NZ_RBXO01000001.1"/>
</dbReference>
<keyword evidence="2" id="KW-1133">Transmembrane helix</keyword>
<organism evidence="3 4">
    <name type="scientific">Saccharothrix australiensis</name>
    <dbReference type="NCBI Taxonomy" id="2072"/>
    <lineage>
        <taxon>Bacteria</taxon>
        <taxon>Bacillati</taxon>
        <taxon>Actinomycetota</taxon>
        <taxon>Actinomycetes</taxon>
        <taxon>Pseudonocardiales</taxon>
        <taxon>Pseudonocardiaceae</taxon>
        <taxon>Saccharothrix</taxon>
    </lineage>
</organism>
<gene>
    <name evidence="3" type="ORF">C8E97_0182</name>
</gene>
<keyword evidence="4" id="KW-1185">Reference proteome</keyword>
<feature type="compositionally biased region" description="Basic residues" evidence="1">
    <location>
        <begin position="188"/>
        <end position="199"/>
    </location>
</feature>
<dbReference type="AlphaFoldDB" id="A0A495VVN5"/>
<evidence type="ECO:0000256" key="1">
    <source>
        <dbReference type="SAM" id="MobiDB-lite"/>
    </source>
</evidence>
<evidence type="ECO:0000256" key="2">
    <source>
        <dbReference type="SAM" id="Phobius"/>
    </source>
</evidence>
<comment type="caution">
    <text evidence="3">The sequence shown here is derived from an EMBL/GenBank/DDBJ whole genome shotgun (WGS) entry which is preliminary data.</text>
</comment>
<evidence type="ECO:0000313" key="4">
    <source>
        <dbReference type="Proteomes" id="UP000282084"/>
    </source>
</evidence>
<proteinExistence type="predicted"/>
<feature type="transmembrane region" description="Helical" evidence="2">
    <location>
        <begin position="66"/>
        <end position="85"/>
    </location>
</feature>
<keyword evidence="2" id="KW-0472">Membrane</keyword>
<accession>A0A495VVN5</accession>
<sequence length="214" mass="22986">MHGVRELIDAYGPALLALLAFLVVWRLARSAFLVWSGQDAEDEEEPAPRSAVDGARGSMGWAVARWLLLAVVLAGVTGFGLFWLLGRPALPSGASFTTAELPDLLKIGLAVVDVLCGYLRAPYPEDDRTERTVRFTGSRRGRGHLRRAERGGRVARRVRRRAPGDAAGRPTGAGRPVDGVGLSTSSPHRGRPAARRRRPGTASPAGRRPRGGRS</sequence>
<evidence type="ECO:0000313" key="3">
    <source>
        <dbReference type="EMBL" id="RKT51698.1"/>
    </source>
</evidence>
<dbReference type="EMBL" id="RBXO01000001">
    <property type="protein sequence ID" value="RKT51698.1"/>
    <property type="molecule type" value="Genomic_DNA"/>
</dbReference>
<protein>
    <submittedName>
        <fullName evidence="3">Uncharacterized protein</fullName>
    </submittedName>
</protein>
<dbReference type="Proteomes" id="UP000282084">
    <property type="component" value="Unassembled WGS sequence"/>
</dbReference>
<keyword evidence="2" id="KW-0812">Transmembrane</keyword>
<reference evidence="3 4" key="1">
    <citation type="submission" date="2018-10" db="EMBL/GenBank/DDBJ databases">
        <title>Sequencing the genomes of 1000 actinobacteria strains.</title>
        <authorList>
            <person name="Klenk H.-P."/>
        </authorList>
    </citation>
    <scope>NUCLEOTIDE SEQUENCE [LARGE SCALE GENOMIC DNA]</scope>
    <source>
        <strain evidence="3 4">DSM 43800</strain>
    </source>
</reference>